<accession>A0ABV4DMS7</accession>
<keyword evidence="3" id="KW-1185">Reference proteome</keyword>
<dbReference type="Proteomes" id="UP001565236">
    <property type="component" value="Unassembled WGS sequence"/>
</dbReference>
<keyword evidence="1" id="KW-1133">Transmembrane helix</keyword>
<name>A0ABV4DMS7_9LACO</name>
<gene>
    <name evidence="2" type="ORF">AALT52_02510</name>
</gene>
<feature type="transmembrane region" description="Helical" evidence="1">
    <location>
        <begin position="9"/>
        <end position="28"/>
    </location>
</feature>
<comment type="caution">
    <text evidence="2">The sequence shown here is derived from an EMBL/GenBank/DDBJ whole genome shotgun (WGS) entry which is preliminary data.</text>
</comment>
<evidence type="ECO:0008006" key="4">
    <source>
        <dbReference type="Google" id="ProtNLM"/>
    </source>
</evidence>
<evidence type="ECO:0000313" key="3">
    <source>
        <dbReference type="Proteomes" id="UP001565236"/>
    </source>
</evidence>
<reference evidence="2 3" key="1">
    <citation type="submission" date="2024-03" db="EMBL/GenBank/DDBJ databases">
        <title>Mouse gut bacterial collection (mGBC) of GemPharmatech.</title>
        <authorList>
            <person name="He Y."/>
            <person name="Dong L."/>
            <person name="Wu D."/>
            <person name="Gao X."/>
            <person name="Lin Z."/>
        </authorList>
    </citation>
    <scope>NUCLEOTIDE SEQUENCE [LARGE SCALE GENOMIC DNA]</scope>
    <source>
        <strain evidence="2 3">15-30</strain>
    </source>
</reference>
<evidence type="ECO:0000313" key="2">
    <source>
        <dbReference type="EMBL" id="MEY8661770.1"/>
    </source>
</evidence>
<dbReference type="RefSeq" id="WP_280605573.1">
    <property type="nucleotide sequence ID" value="NZ_CP123639.1"/>
</dbReference>
<sequence>MKKTKKQVIAYVLVILLGVGILATSWVHRDELLHGYENGFEQLK</sequence>
<keyword evidence="1" id="KW-0812">Transmembrane</keyword>
<dbReference type="EMBL" id="JBCLUF010000006">
    <property type="protein sequence ID" value="MEY8661770.1"/>
    <property type="molecule type" value="Genomic_DNA"/>
</dbReference>
<organism evidence="2 3">
    <name type="scientific">Ligilactobacillus faecis</name>
    <dbReference type="NCBI Taxonomy" id="762833"/>
    <lineage>
        <taxon>Bacteria</taxon>
        <taxon>Bacillati</taxon>
        <taxon>Bacillota</taxon>
        <taxon>Bacilli</taxon>
        <taxon>Lactobacillales</taxon>
        <taxon>Lactobacillaceae</taxon>
        <taxon>Ligilactobacillus</taxon>
    </lineage>
</organism>
<proteinExistence type="predicted"/>
<protein>
    <recommendedName>
        <fullName evidence="4">Methanol dehydrogenase</fullName>
    </recommendedName>
</protein>
<evidence type="ECO:0000256" key="1">
    <source>
        <dbReference type="SAM" id="Phobius"/>
    </source>
</evidence>
<keyword evidence="1" id="KW-0472">Membrane</keyword>